<dbReference type="EMBL" id="CP000804">
    <property type="protein sequence ID" value="ABU57437.1"/>
    <property type="molecule type" value="Genomic_DNA"/>
</dbReference>
<feature type="transmembrane region" description="Helical" evidence="1">
    <location>
        <begin position="73"/>
        <end position="97"/>
    </location>
</feature>
<gene>
    <name evidence="2" type="ordered locus">Rcas_1341</name>
</gene>
<dbReference type="AlphaFoldDB" id="A7NIX9"/>
<organism evidence="2 3">
    <name type="scientific">Roseiflexus castenholzii (strain DSM 13941 / HLO8)</name>
    <dbReference type="NCBI Taxonomy" id="383372"/>
    <lineage>
        <taxon>Bacteria</taxon>
        <taxon>Bacillati</taxon>
        <taxon>Chloroflexota</taxon>
        <taxon>Chloroflexia</taxon>
        <taxon>Chloroflexales</taxon>
        <taxon>Roseiflexineae</taxon>
        <taxon>Roseiflexaceae</taxon>
        <taxon>Roseiflexus</taxon>
    </lineage>
</organism>
<evidence type="ECO:0008006" key="4">
    <source>
        <dbReference type="Google" id="ProtNLM"/>
    </source>
</evidence>
<keyword evidence="1" id="KW-0812">Transmembrane</keyword>
<evidence type="ECO:0000313" key="2">
    <source>
        <dbReference type="EMBL" id="ABU57437.1"/>
    </source>
</evidence>
<dbReference type="PANTHER" id="PTHR37309">
    <property type="entry name" value="SLR0284 PROTEIN"/>
    <property type="match status" value="1"/>
</dbReference>
<dbReference type="RefSeq" id="WP_012119866.1">
    <property type="nucleotide sequence ID" value="NC_009767.1"/>
</dbReference>
<dbReference type="eggNOG" id="COG1950">
    <property type="taxonomic scope" value="Bacteria"/>
</dbReference>
<dbReference type="Pfam" id="PF04020">
    <property type="entry name" value="Phage_holin_4_2"/>
    <property type="match status" value="1"/>
</dbReference>
<dbReference type="KEGG" id="rca:Rcas_1341"/>
<evidence type="ECO:0000313" key="3">
    <source>
        <dbReference type="Proteomes" id="UP000000263"/>
    </source>
</evidence>
<keyword evidence="1" id="KW-0472">Membrane</keyword>
<keyword evidence="1" id="KW-1133">Transmembrane helix</keyword>
<dbReference type="InterPro" id="IPR007165">
    <property type="entry name" value="Phage_holin_4_2"/>
</dbReference>
<reference evidence="2 3" key="1">
    <citation type="submission" date="2007-08" db="EMBL/GenBank/DDBJ databases">
        <title>Complete sequence of Roseiflexus castenholzii DSM 13941.</title>
        <authorList>
            <consortium name="US DOE Joint Genome Institute"/>
            <person name="Copeland A."/>
            <person name="Lucas S."/>
            <person name="Lapidus A."/>
            <person name="Barry K."/>
            <person name="Glavina del Rio T."/>
            <person name="Dalin E."/>
            <person name="Tice H."/>
            <person name="Pitluck S."/>
            <person name="Thompson L.S."/>
            <person name="Brettin T."/>
            <person name="Bruce D."/>
            <person name="Detter J.C."/>
            <person name="Han C."/>
            <person name="Tapia R."/>
            <person name="Schmutz J."/>
            <person name="Larimer F."/>
            <person name="Land M."/>
            <person name="Hauser L."/>
            <person name="Kyrpides N."/>
            <person name="Mikhailova N."/>
            <person name="Bryant D.A."/>
            <person name="Hanada S."/>
            <person name="Tsukatani Y."/>
            <person name="Richardson P."/>
        </authorList>
    </citation>
    <scope>NUCLEOTIDE SEQUENCE [LARGE SCALE GENOMIC DNA]</scope>
    <source>
        <strain evidence="3">DSM 13941 / HLO8</strain>
    </source>
</reference>
<feature type="transmembrane region" description="Helical" evidence="1">
    <location>
        <begin position="48"/>
        <end position="66"/>
    </location>
</feature>
<dbReference type="STRING" id="383372.Rcas_1341"/>
<name>A7NIX9_ROSCS</name>
<dbReference type="PANTHER" id="PTHR37309:SF1">
    <property type="entry name" value="SLR0284 PROTEIN"/>
    <property type="match status" value="1"/>
</dbReference>
<proteinExistence type="predicted"/>
<keyword evidence="3" id="KW-1185">Reference proteome</keyword>
<feature type="transmembrane region" description="Helical" evidence="1">
    <location>
        <begin position="18"/>
        <end position="36"/>
    </location>
</feature>
<accession>A7NIX9</accession>
<evidence type="ECO:0000256" key="1">
    <source>
        <dbReference type="SAM" id="Phobius"/>
    </source>
</evidence>
<dbReference type="OrthoDB" id="163172at2"/>
<dbReference type="Proteomes" id="UP000000263">
    <property type="component" value="Chromosome"/>
</dbReference>
<dbReference type="HOGENOM" id="CLU_120441_0_1_0"/>
<protein>
    <recommendedName>
        <fullName evidence="4">Phage holin family protein</fullName>
    </recommendedName>
</protein>
<feature type="transmembrane region" description="Helical" evidence="1">
    <location>
        <begin position="109"/>
        <end position="130"/>
    </location>
</feature>
<sequence>MIDSPPQPPTRWQMARSLVLRWLVTSLAIFAAIQIVPGIEFVGPGWEIGLVALLFGLVNTALRPILTLLTCPLVLLTLGLFTLVINALLLLLTAYIAGGLGVQFRVDSFWSAFLGGLVIAIVNTLLLWMAGEAPVRIIVQNDRSDR</sequence>